<dbReference type="PRINTS" id="PR00413">
    <property type="entry name" value="HADHALOGNASE"/>
</dbReference>
<gene>
    <name evidence="3" type="ORF">BDW59DRAFT_84536</name>
</gene>
<dbReference type="NCBIfam" id="TIGR01493">
    <property type="entry name" value="HAD-SF-IA-v2"/>
    <property type="match status" value="1"/>
</dbReference>
<dbReference type="PANTHER" id="PTHR43316">
    <property type="entry name" value="HYDROLASE, HALOACID DELAHOGENASE-RELATED"/>
    <property type="match status" value="1"/>
</dbReference>
<dbReference type="SFLD" id="SFLDS00003">
    <property type="entry name" value="Haloacid_Dehalogenase"/>
    <property type="match status" value="1"/>
</dbReference>
<name>A0ABR4IAA4_9EURO</name>
<evidence type="ECO:0000256" key="2">
    <source>
        <dbReference type="ARBA" id="ARBA00022801"/>
    </source>
</evidence>
<dbReference type="PANTHER" id="PTHR43316:SF3">
    <property type="entry name" value="HALOACID DEHALOGENASE, TYPE II (AFU_ORTHOLOGUE AFUA_2G07750)-RELATED"/>
    <property type="match status" value="1"/>
</dbReference>
<organism evidence="3 4">
    <name type="scientific">Aspergillus cavernicola</name>
    <dbReference type="NCBI Taxonomy" id="176166"/>
    <lineage>
        <taxon>Eukaryota</taxon>
        <taxon>Fungi</taxon>
        <taxon>Dikarya</taxon>
        <taxon>Ascomycota</taxon>
        <taxon>Pezizomycotina</taxon>
        <taxon>Eurotiomycetes</taxon>
        <taxon>Eurotiomycetidae</taxon>
        <taxon>Eurotiales</taxon>
        <taxon>Aspergillaceae</taxon>
        <taxon>Aspergillus</taxon>
        <taxon>Aspergillus subgen. Nidulantes</taxon>
    </lineage>
</organism>
<dbReference type="NCBIfam" id="TIGR01428">
    <property type="entry name" value="HAD_type_II"/>
    <property type="match status" value="1"/>
</dbReference>
<dbReference type="SFLD" id="SFLDG01129">
    <property type="entry name" value="C1.5:_HAD__Beta-PGM__Phosphata"/>
    <property type="match status" value="1"/>
</dbReference>
<keyword evidence="2" id="KW-0378">Hydrolase</keyword>
<dbReference type="InterPro" id="IPR006328">
    <property type="entry name" value="2-HAD"/>
</dbReference>
<dbReference type="Proteomes" id="UP001610335">
    <property type="component" value="Unassembled WGS sequence"/>
</dbReference>
<dbReference type="InterPro" id="IPR051540">
    <property type="entry name" value="S-2-haloacid_dehalogenase"/>
</dbReference>
<dbReference type="Gene3D" id="3.40.50.1000">
    <property type="entry name" value="HAD superfamily/HAD-like"/>
    <property type="match status" value="1"/>
</dbReference>
<evidence type="ECO:0000313" key="3">
    <source>
        <dbReference type="EMBL" id="KAL2824659.1"/>
    </source>
</evidence>
<dbReference type="InterPro" id="IPR006439">
    <property type="entry name" value="HAD-SF_hydro_IA"/>
</dbReference>
<dbReference type="EMBL" id="JBFXLS010000042">
    <property type="protein sequence ID" value="KAL2824659.1"/>
    <property type="molecule type" value="Genomic_DNA"/>
</dbReference>
<dbReference type="SUPFAM" id="SSF56784">
    <property type="entry name" value="HAD-like"/>
    <property type="match status" value="1"/>
</dbReference>
<keyword evidence="4" id="KW-1185">Reference proteome</keyword>
<evidence type="ECO:0000313" key="4">
    <source>
        <dbReference type="Proteomes" id="UP001610335"/>
    </source>
</evidence>
<accession>A0ABR4IAA4</accession>
<reference evidence="3 4" key="1">
    <citation type="submission" date="2024-07" db="EMBL/GenBank/DDBJ databases">
        <title>Section-level genome sequencing and comparative genomics of Aspergillus sections Usti and Cavernicolus.</title>
        <authorList>
            <consortium name="Lawrence Berkeley National Laboratory"/>
            <person name="Nybo J.L."/>
            <person name="Vesth T.C."/>
            <person name="Theobald S."/>
            <person name="Frisvad J.C."/>
            <person name="Larsen T.O."/>
            <person name="Kjaerboelling I."/>
            <person name="Rothschild-Mancinelli K."/>
            <person name="Lyhne E.K."/>
            <person name="Kogle M.E."/>
            <person name="Barry K."/>
            <person name="Clum A."/>
            <person name="Na H."/>
            <person name="Ledsgaard L."/>
            <person name="Lin J."/>
            <person name="Lipzen A."/>
            <person name="Kuo A."/>
            <person name="Riley R."/>
            <person name="Mondo S."/>
            <person name="LaButti K."/>
            <person name="Haridas S."/>
            <person name="Pangalinan J."/>
            <person name="Salamov A.A."/>
            <person name="Simmons B.A."/>
            <person name="Magnuson J.K."/>
            <person name="Chen J."/>
            <person name="Drula E."/>
            <person name="Henrissat B."/>
            <person name="Wiebenga A."/>
            <person name="Lubbers R.J."/>
            <person name="Gomes A.C."/>
            <person name="Makela M.R."/>
            <person name="Stajich J."/>
            <person name="Grigoriev I.V."/>
            <person name="Mortensen U.H."/>
            <person name="De vries R.P."/>
            <person name="Baker S.E."/>
            <person name="Andersen M.R."/>
        </authorList>
    </citation>
    <scope>NUCLEOTIDE SEQUENCE [LARGE SCALE GENOMIC DNA]</scope>
    <source>
        <strain evidence="3 4">CBS 600.67</strain>
    </source>
</reference>
<dbReference type="Gene3D" id="1.10.150.240">
    <property type="entry name" value="Putative phosphatase, domain 2"/>
    <property type="match status" value="1"/>
</dbReference>
<sequence length="266" mass="29610">MPINPQTQALFFDVFGTTVQWRTCVTKSLKDASERALRDTRESLHTDLRAQASAMTDDNWHSMAEDWRASYDRFTKTFDPSNGFISVDQHHHDALVEILARYQLEDLFTESQLQELVQAWHKLDPWDDTVAGLKLLSSKFRTSTLSNGNVSLLEDLVRHGSLPFTDIVSAEHFGAYKPSPRVYLGAAERLGFEPGQCALVAAHLGDLKAAKACGFGTIYVERVGEEFGDLEQAIEDGYVDLAVEIEVSSDGFVEVARQLGIPTEGL</sequence>
<dbReference type="InterPro" id="IPR023198">
    <property type="entry name" value="PGP-like_dom2"/>
</dbReference>
<comment type="caution">
    <text evidence="3">The sequence shown here is derived from an EMBL/GenBank/DDBJ whole genome shotgun (WGS) entry which is preliminary data.</text>
</comment>
<protein>
    <submittedName>
        <fullName evidence="3">HAD-like domain-containing protein</fullName>
    </submittedName>
</protein>
<proteinExistence type="inferred from homology"/>
<dbReference type="InterPro" id="IPR023214">
    <property type="entry name" value="HAD_sf"/>
</dbReference>
<evidence type="ECO:0000256" key="1">
    <source>
        <dbReference type="ARBA" id="ARBA00008106"/>
    </source>
</evidence>
<comment type="similarity">
    <text evidence="1">Belongs to the HAD-like hydrolase superfamily. S-2-haloalkanoic acid dehalogenase family.</text>
</comment>
<dbReference type="InterPro" id="IPR036412">
    <property type="entry name" value="HAD-like_sf"/>
</dbReference>
<dbReference type="Pfam" id="PF00702">
    <property type="entry name" value="Hydrolase"/>
    <property type="match status" value="1"/>
</dbReference>